<sequence length="156" mass="18609">MAVSYLHRYPHNGRPPLHLQSYQEDIMSALMGESSLVNHRIRHRRQVNYDPYGYGNFGSGSAIQNWPSNNLPPSNYPSYGSNSNYWKPNNNNNNYNHKPNFNDDYTRYDPEGWKYVQNNNRPNRRPEWYYSSCYINRQNNLLNIFSFILLTIIYFV</sequence>
<evidence type="ECO:0000313" key="2">
    <source>
        <dbReference type="EMBL" id="CAF1533880.1"/>
    </source>
</evidence>
<accession>A0A815VLM8</accession>
<gene>
    <name evidence="2" type="ORF">GPM918_LOCUS38214</name>
    <name evidence="1" type="ORF">OVA965_LOCUS32903</name>
    <name evidence="4" type="ORF">SRO942_LOCUS39026</name>
    <name evidence="3" type="ORF">TMI583_LOCUS33775</name>
</gene>
<dbReference type="Proteomes" id="UP000682733">
    <property type="component" value="Unassembled WGS sequence"/>
</dbReference>
<dbReference type="EMBL" id="CAJOBC010090684">
    <property type="protein sequence ID" value="CAF4393535.1"/>
    <property type="molecule type" value="Genomic_DNA"/>
</dbReference>
<dbReference type="EMBL" id="CAJNOQ010025079">
    <property type="protein sequence ID" value="CAF1533880.1"/>
    <property type="molecule type" value="Genomic_DNA"/>
</dbReference>
<reference evidence="2" key="1">
    <citation type="submission" date="2021-02" db="EMBL/GenBank/DDBJ databases">
        <authorList>
            <person name="Nowell W R."/>
        </authorList>
    </citation>
    <scope>NUCLEOTIDE SEQUENCE</scope>
</reference>
<dbReference type="EMBL" id="CAJOBA010047794">
    <property type="protein sequence ID" value="CAF4205395.1"/>
    <property type="molecule type" value="Genomic_DNA"/>
</dbReference>
<name>A0A815VLM8_9BILA</name>
<evidence type="ECO:0000313" key="4">
    <source>
        <dbReference type="EMBL" id="CAF4393535.1"/>
    </source>
</evidence>
<dbReference type="AlphaFoldDB" id="A0A815VLM8"/>
<dbReference type="Proteomes" id="UP000677228">
    <property type="component" value="Unassembled WGS sequence"/>
</dbReference>
<organism evidence="2 5">
    <name type="scientific">Didymodactylos carnosus</name>
    <dbReference type="NCBI Taxonomy" id="1234261"/>
    <lineage>
        <taxon>Eukaryota</taxon>
        <taxon>Metazoa</taxon>
        <taxon>Spiralia</taxon>
        <taxon>Gnathifera</taxon>
        <taxon>Rotifera</taxon>
        <taxon>Eurotatoria</taxon>
        <taxon>Bdelloidea</taxon>
        <taxon>Philodinida</taxon>
        <taxon>Philodinidae</taxon>
        <taxon>Didymodactylos</taxon>
    </lineage>
</organism>
<keyword evidence="5" id="KW-1185">Reference proteome</keyword>
<dbReference type="Proteomes" id="UP000663829">
    <property type="component" value="Unassembled WGS sequence"/>
</dbReference>
<evidence type="ECO:0000313" key="1">
    <source>
        <dbReference type="EMBL" id="CAF1398021.1"/>
    </source>
</evidence>
<proteinExistence type="predicted"/>
<comment type="caution">
    <text evidence="2">The sequence shown here is derived from an EMBL/GenBank/DDBJ whole genome shotgun (WGS) entry which is preliminary data.</text>
</comment>
<evidence type="ECO:0000313" key="5">
    <source>
        <dbReference type="Proteomes" id="UP000663829"/>
    </source>
</evidence>
<evidence type="ECO:0000313" key="3">
    <source>
        <dbReference type="EMBL" id="CAF4205395.1"/>
    </source>
</evidence>
<dbReference type="Proteomes" id="UP000681722">
    <property type="component" value="Unassembled WGS sequence"/>
</dbReference>
<protein>
    <submittedName>
        <fullName evidence="2">Uncharacterized protein</fullName>
    </submittedName>
</protein>
<dbReference type="EMBL" id="CAJNOK010026074">
    <property type="protein sequence ID" value="CAF1398021.1"/>
    <property type="molecule type" value="Genomic_DNA"/>
</dbReference>